<keyword evidence="2" id="KW-0812">Transmembrane</keyword>
<dbReference type="RefSeq" id="WP_057769948.1">
    <property type="nucleotide sequence ID" value="NZ_CP042593.1"/>
</dbReference>
<feature type="domain" description="HTH cro/C1-type" evidence="3">
    <location>
        <begin position="7"/>
        <end position="68"/>
    </location>
</feature>
<accession>A0A5B8Z3D6</accession>
<dbReference type="Proteomes" id="UP000321555">
    <property type="component" value="Chromosome"/>
</dbReference>
<evidence type="ECO:0000256" key="2">
    <source>
        <dbReference type="SAM" id="Phobius"/>
    </source>
</evidence>
<keyword evidence="2" id="KW-1133">Transmembrane helix</keyword>
<keyword evidence="2" id="KW-0472">Membrane</keyword>
<dbReference type="OrthoDB" id="9797543at2"/>
<feature type="compositionally biased region" description="Polar residues" evidence="1">
    <location>
        <begin position="133"/>
        <end position="146"/>
    </location>
</feature>
<protein>
    <submittedName>
        <fullName evidence="4">Helix-turn-helix domain-containing protein</fullName>
    </submittedName>
</protein>
<keyword evidence="5" id="KW-1185">Reference proteome</keyword>
<dbReference type="SUPFAM" id="SSF47413">
    <property type="entry name" value="lambda repressor-like DNA-binding domains"/>
    <property type="match status" value="1"/>
</dbReference>
<dbReference type="CDD" id="cd00093">
    <property type="entry name" value="HTH_XRE"/>
    <property type="match status" value="1"/>
</dbReference>
<gene>
    <name evidence="4" type="ORF">FSZ17_10245</name>
</gene>
<reference evidence="5" key="1">
    <citation type="submission" date="2019-08" db="EMBL/GenBank/DDBJ databases">
        <authorList>
            <person name="Zheng X."/>
        </authorList>
    </citation>
    <scope>NUCLEOTIDE SEQUENCE [LARGE SCALE GENOMIC DNA]</scope>
    <source>
        <strain evidence="5">FJAT-25496</strain>
    </source>
</reference>
<dbReference type="STRING" id="1742359.GCA_001439625_00489"/>
<dbReference type="InterPro" id="IPR010982">
    <property type="entry name" value="Lambda_DNA-bd_dom_sf"/>
</dbReference>
<dbReference type="SMART" id="SM00530">
    <property type="entry name" value="HTH_XRE"/>
    <property type="match status" value="1"/>
</dbReference>
<evidence type="ECO:0000256" key="1">
    <source>
        <dbReference type="SAM" id="MobiDB-lite"/>
    </source>
</evidence>
<dbReference type="PANTHER" id="PTHR34475">
    <property type="match status" value="1"/>
</dbReference>
<name>A0A5B8Z3D6_CYTDA</name>
<feature type="compositionally biased region" description="Basic and acidic residues" evidence="1">
    <location>
        <begin position="147"/>
        <end position="169"/>
    </location>
</feature>
<dbReference type="Pfam" id="PF13413">
    <property type="entry name" value="HTH_25"/>
    <property type="match status" value="1"/>
</dbReference>
<evidence type="ECO:0000259" key="3">
    <source>
        <dbReference type="SMART" id="SM00530"/>
    </source>
</evidence>
<organism evidence="4 5">
    <name type="scientific">Cytobacillus dafuensis</name>
    <name type="common">Bacillus dafuensis</name>
    <dbReference type="NCBI Taxonomy" id="1742359"/>
    <lineage>
        <taxon>Bacteria</taxon>
        <taxon>Bacillati</taxon>
        <taxon>Bacillota</taxon>
        <taxon>Bacilli</taxon>
        <taxon>Bacillales</taxon>
        <taxon>Bacillaceae</taxon>
        <taxon>Cytobacillus</taxon>
    </lineage>
</organism>
<dbReference type="EMBL" id="CP042593">
    <property type="protein sequence ID" value="QED47612.1"/>
    <property type="molecule type" value="Genomic_DNA"/>
</dbReference>
<evidence type="ECO:0000313" key="5">
    <source>
        <dbReference type="Proteomes" id="UP000321555"/>
    </source>
</evidence>
<feature type="transmembrane region" description="Helical" evidence="2">
    <location>
        <begin position="111"/>
        <end position="128"/>
    </location>
</feature>
<dbReference type="InterPro" id="IPR001387">
    <property type="entry name" value="Cro/C1-type_HTH"/>
</dbReference>
<feature type="compositionally biased region" description="Acidic residues" evidence="1">
    <location>
        <begin position="170"/>
        <end position="190"/>
    </location>
</feature>
<dbReference type="Pfam" id="PF13464">
    <property type="entry name" value="RodZ_C"/>
    <property type="match status" value="1"/>
</dbReference>
<dbReference type="KEGG" id="bda:FSZ17_10245"/>
<dbReference type="InterPro" id="IPR025194">
    <property type="entry name" value="RodZ-like_C"/>
</dbReference>
<dbReference type="GO" id="GO:0003677">
    <property type="term" value="F:DNA binding"/>
    <property type="evidence" value="ECO:0007669"/>
    <property type="project" value="InterPro"/>
</dbReference>
<dbReference type="PANTHER" id="PTHR34475:SF1">
    <property type="entry name" value="CYTOSKELETON PROTEIN RODZ"/>
    <property type="match status" value="1"/>
</dbReference>
<feature type="region of interest" description="Disordered" evidence="1">
    <location>
        <begin position="133"/>
        <end position="202"/>
    </location>
</feature>
<evidence type="ECO:0000313" key="4">
    <source>
        <dbReference type="EMBL" id="QED47612.1"/>
    </source>
</evidence>
<dbReference type="Gene3D" id="1.10.260.40">
    <property type="entry name" value="lambda repressor-like DNA-binding domains"/>
    <property type="match status" value="1"/>
</dbReference>
<dbReference type="InterPro" id="IPR050400">
    <property type="entry name" value="Bact_Cytoskel_RodZ"/>
</dbReference>
<dbReference type="AlphaFoldDB" id="A0A5B8Z3D6"/>
<sequence>MTELGNRLKEARLAKNMSLDDLQVATKIQKRYLIGIEEGNYSMMPGQFYVRAFIKQYAEAVGLHPEEIFEQYKSEIPSTINEDIPEKISRVQSRENISSGNSRVFDILPKLLIALFVIGAAAALWYFYTQKGSNDSGIESSDNSGTEEVKIEESEDFAKDSDKKKKEENETIENDNNSDDEVIGEDETEVEPPKQEISVAESSGRKTVYELKNADKFELKVASTGETWVSITNEKGESFFQGTLTKGGNESQTFDFSKETEAFIKIGKSTETEIYINDEKIEFAIDPAQSVTQDITIRYLPSNE</sequence>
<proteinExistence type="predicted"/>